<dbReference type="Gene3D" id="3.40.50.720">
    <property type="entry name" value="NAD(P)-binding Rossmann-like Domain"/>
    <property type="match status" value="1"/>
</dbReference>
<dbReference type="PANTHER" id="PTHR44147">
    <property type="entry name" value="DEHYDROGENASE/REDUCTASE SDR FAMILY MEMBER 1"/>
    <property type="match status" value="1"/>
</dbReference>
<dbReference type="AlphaFoldDB" id="A0A1C5A7H0"/>
<keyword evidence="2" id="KW-1185">Reference proteome</keyword>
<dbReference type="EMBL" id="LT607413">
    <property type="protein sequence ID" value="SCF41106.1"/>
    <property type="molecule type" value="Genomic_DNA"/>
</dbReference>
<evidence type="ECO:0000313" key="1">
    <source>
        <dbReference type="EMBL" id="SCF41106.1"/>
    </source>
</evidence>
<sequence>MPEATEQTTGDGRWEPPALAGSVAVVTGGSRGVGRGVALALGDAGATVYVTGRSTRTAGSTEGLPGTVDDTADEVTKRGGQGIAVRCDHHDDAQVAALFERIATEQDGRLDLLVNNAWSGYERSDEARFDAPFWQQPMWRYDAYAASVRAQFTASRHAVGLMLPRDAGLLVTISYTDGDTYLGQAAYDMFKAASDRLSRAMAGDLRKTKITSVGLHPGFVRTERVEAAWSALGSGPAAVVHSAEYVGRAIAHLLADPSVRQESGQVLACGDLAERYGFSDVDGRRPPAFRLEGMMSLATRMERLNKVIAAQKRSAEG</sequence>
<dbReference type="InParanoid" id="A0A1C5A7H0"/>
<gene>
    <name evidence="1" type="ORF">GA0070618_6460</name>
</gene>
<dbReference type="OrthoDB" id="63584at2"/>
<dbReference type="InterPro" id="IPR002347">
    <property type="entry name" value="SDR_fam"/>
</dbReference>
<dbReference type="SUPFAM" id="SSF51735">
    <property type="entry name" value="NAD(P)-binding Rossmann-fold domains"/>
    <property type="match status" value="1"/>
</dbReference>
<accession>A0A1C5A7H0</accession>
<organism evidence="1 2">
    <name type="scientific">Micromonospora echinospora</name>
    <name type="common">Micromonospora purpurea</name>
    <dbReference type="NCBI Taxonomy" id="1877"/>
    <lineage>
        <taxon>Bacteria</taxon>
        <taxon>Bacillati</taxon>
        <taxon>Actinomycetota</taxon>
        <taxon>Actinomycetes</taxon>
        <taxon>Micromonosporales</taxon>
        <taxon>Micromonosporaceae</taxon>
        <taxon>Micromonospora</taxon>
    </lineage>
</organism>
<reference evidence="2" key="1">
    <citation type="submission" date="2016-06" db="EMBL/GenBank/DDBJ databases">
        <authorList>
            <person name="Varghese N."/>
            <person name="Submissions Spin"/>
        </authorList>
    </citation>
    <scope>NUCLEOTIDE SEQUENCE [LARGE SCALE GENOMIC DNA]</scope>
    <source>
        <strain evidence="2">DSM 43816</strain>
    </source>
</reference>
<dbReference type="RefSeq" id="WP_088984985.1">
    <property type="nucleotide sequence ID" value="NZ_LT607413.1"/>
</dbReference>
<dbReference type="Proteomes" id="UP000198253">
    <property type="component" value="Chromosome I"/>
</dbReference>
<evidence type="ECO:0000313" key="2">
    <source>
        <dbReference type="Proteomes" id="UP000198253"/>
    </source>
</evidence>
<protein>
    <submittedName>
        <fullName evidence="1">NAD(P)-dependent dehydrogenase, short-chain alcohol dehydrogenase family</fullName>
    </submittedName>
</protein>
<dbReference type="Pfam" id="PF00106">
    <property type="entry name" value="adh_short"/>
    <property type="match status" value="1"/>
</dbReference>
<dbReference type="InterPro" id="IPR036291">
    <property type="entry name" value="NAD(P)-bd_dom_sf"/>
</dbReference>
<name>A0A1C5A7H0_MICEC</name>
<dbReference type="PANTHER" id="PTHR44147:SF2">
    <property type="entry name" value="DEHYDROGENASE_REDUCTASE SDR FAMILY MEMBER 1"/>
    <property type="match status" value="1"/>
</dbReference>
<proteinExistence type="predicted"/>
<dbReference type="PRINTS" id="PR00081">
    <property type="entry name" value="GDHRDH"/>
</dbReference>